<accession>A0AAN5CSR1</accession>
<dbReference type="EMBL" id="BTRK01000004">
    <property type="protein sequence ID" value="GMR50136.1"/>
    <property type="molecule type" value="Genomic_DNA"/>
</dbReference>
<gene>
    <name evidence="2" type="ORF">PMAYCL1PPCAC_20331</name>
</gene>
<feature type="compositionally biased region" description="Basic and acidic residues" evidence="1">
    <location>
        <begin position="56"/>
        <end position="70"/>
    </location>
</feature>
<comment type="caution">
    <text evidence="2">The sequence shown here is derived from an EMBL/GenBank/DDBJ whole genome shotgun (WGS) entry which is preliminary data.</text>
</comment>
<protein>
    <submittedName>
        <fullName evidence="2">Uncharacterized protein</fullName>
    </submittedName>
</protein>
<sequence length="127" mass="14071">GAAGRASSGRGQRPFTSDGMGPLPLQRHLPAVYDQGLREGAHEDARSMVDNVNRGRRSDVREGARPDRNQGHSIHACRGTTRLIRRCQLISKLIQRSRPDDAVDVRSGEGRDSGRNDLWFLVVSRTD</sequence>
<keyword evidence="3" id="KW-1185">Reference proteome</keyword>
<feature type="non-terminal residue" evidence="2">
    <location>
        <position position="1"/>
    </location>
</feature>
<proteinExistence type="predicted"/>
<evidence type="ECO:0000313" key="2">
    <source>
        <dbReference type="EMBL" id="GMR50136.1"/>
    </source>
</evidence>
<dbReference type="Proteomes" id="UP001328107">
    <property type="component" value="Unassembled WGS sequence"/>
</dbReference>
<name>A0AAN5CSR1_9BILA</name>
<evidence type="ECO:0000313" key="3">
    <source>
        <dbReference type="Proteomes" id="UP001328107"/>
    </source>
</evidence>
<feature type="region of interest" description="Disordered" evidence="1">
    <location>
        <begin position="1"/>
        <end position="75"/>
    </location>
</feature>
<dbReference type="AlphaFoldDB" id="A0AAN5CSR1"/>
<evidence type="ECO:0000256" key="1">
    <source>
        <dbReference type="SAM" id="MobiDB-lite"/>
    </source>
</evidence>
<reference evidence="3" key="1">
    <citation type="submission" date="2022-10" db="EMBL/GenBank/DDBJ databases">
        <title>Genome assembly of Pristionchus species.</title>
        <authorList>
            <person name="Yoshida K."/>
            <person name="Sommer R.J."/>
        </authorList>
    </citation>
    <scope>NUCLEOTIDE SEQUENCE [LARGE SCALE GENOMIC DNA]</scope>
    <source>
        <strain evidence="3">RS5460</strain>
    </source>
</reference>
<feature type="compositionally biased region" description="Low complexity" evidence="1">
    <location>
        <begin position="1"/>
        <end position="11"/>
    </location>
</feature>
<organism evidence="2 3">
    <name type="scientific">Pristionchus mayeri</name>
    <dbReference type="NCBI Taxonomy" id="1317129"/>
    <lineage>
        <taxon>Eukaryota</taxon>
        <taxon>Metazoa</taxon>
        <taxon>Ecdysozoa</taxon>
        <taxon>Nematoda</taxon>
        <taxon>Chromadorea</taxon>
        <taxon>Rhabditida</taxon>
        <taxon>Rhabditina</taxon>
        <taxon>Diplogasteromorpha</taxon>
        <taxon>Diplogasteroidea</taxon>
        <taxon>Neodiplogasteridae</taxon>
        <taxon>Pristionchus</taxon>
    </lineage>
</organism>
<feature type="compositionally biased region" description="Basic and acidic residues" evidence="1">
    <location>
        <begin position="36"/>
        <end position="47"/>
    </location>
</feature>